<dbReference type="CDD" id="cd03512">
    <property type="entry name" value="Alkane-hydroxylase"/>
    <property type="match status" value="1"/>
</dbReference>
<dbReference type="PANTHER" id="PTHR38674">
    <property type="entry name" value="ALKANE 1-MONOOXYGENASE 1"/>
    <property type="match status" value="1"/>
</dbReference>
<feature type="transmembrane region" description="Helical" evidence="12">
    <location>
        <begin position="337"/>
        <end position="357"/>
    </location>
</feature>
<protein>
    <submittedName>
        <fullName evidence="14">Alkane 1-monooxygenase</fullName>
    </submittedName>
</protein>
<dbReference type="RefSeq" id="WP_176278793.1">
    <property type="nucleotide sequence ID" value="NZ_JABWMH010000002.1"/>
</dbReference>
<gene>
    <name evidence="14" type="ORF">HUO14_04775</name>
</gene>
<evidence type="ECO:0000256" key="7">
    <source>
        <dbReference type="ARBA" id="ARBA00022989"/>
    </source>
</evidence>
<keyword evidence="6" id="KW-0479">Metal-binding</keyword>
<evidence type="ECO:0000313" key="15">
    <source>
        <dbReference type="Proteomes" id="UP000652427"/>
    </source>
</evidence>
<dbReference type="EMBL" id="JABWMH010000002">
    <property type="protein sequence ID" value="NVD27222.1"/>
    <property type="molecule type" value="Genomic_DNA"/>
</dbReference>
<dbReference type="Pfam" id="PF00487">
    <property type="entry name" value="FA_desaturase"/>
    <property type="match status" value="1"/>
</dbReference>
<feature type="transmembrane region" description="Helical" evidence="12">
    <location>
        <begin position="25"/>
        <end position="45"/>
    </location>
</feature>
<evidence type="ECO:0000256" key="6">
    <source>
        <dbReference type="ARBA" id="ARBA00022723"/>
    </source>
</evidence>
<feature type="transmembrane region" description="Helical" evidence="12">
    <location>
        <begin position="152"/>
        <end position="171"/>
    </location>
</feature>
<evidence type="ECO:0000256" key="3">
    <source>
        <dbReference type="ARBA" id="ARBA00022475"/>
    </source>
</evidence>
<name>A0ABX2N0L2_9SPHN</name>
<comment type="subcellular location">
    <subcellularLocation>
        <location evidence="1">Cell inner membrane</location>
        <topology evidence="1">Multi-pass membrane protein</topology>
    </subcellularLocation>
</comment>
<keyword evidence="4" id="KW-0997">Cell inner membrane</keyword>
<dbReference type="Proteomes" id="UP000652427">
    <property type="component" value="Unassembled WGS sequence"/>
</dbReference>
<evidence type="ECO:0000256" key="11">
    <source>
        <dbReference type="ARBA" id="ARBA00023136"/>
    </source>
</evidence>
<feature type="transmembrane region" description="Helical" evidence="12">
    <location>
        <begin position="121"/>
        <end position="140"/>
    </location>
</feature>
<evidence type="ECO:0000256" key="2">
    <source>
        <dbReference type="ARBA" id="ARBA00010823"/>
    </source>
</evidence>
<keyword evidence="9" id="KW-0408">Iron</keyword>
<keyword evidence="3" id="KW-1003">Cell membrane</keyword>
<feature type="domain" description="Fatty acid desaturase" evidence="13">
    <location>
        <begin position="125"/>
        <end position="335"/>
    </location>
</feature>
<evidence type="ECO:0000256" key="4">
    <source>
        <dbReference type="ARBA" id="ARBA00022519"/>
    </source>
</evidence>
<organism evidence="14 15">
    <name type="scientific">Parasphingorhabdus flavimaris</name>
    <dbReference type="NCBI Taxonomy" id="266812"/>
    <lineage>
        <taxon>Bacteria</taxon>
        <taxon>Pseudomonadati</taxon>
        <taxon>Pseudomonadota</taxon>
        <taxon>Alphaproteobacteria</taxon>
        <taxon>Sphingomonadales</taxon>
        <taxon>Sphingomonadaceae</taxon>
        <taxon>Parasphingorhabdus</taxon>
    </lineage>
</organism>
<keyword evidence="5 12" id="KW-0812">Transmembrane</keyword>
<feature type="transmembrane region" description="Helical" evidence="12">
    <location>
        <begin position="51"/>
        <end position="71"/>
    </location>
</feature>
<evidence type="ECO:0000256" key="1">
    <source>
        <dbReference type="ARBA" id="ARBA00004429"/>
    </source>
</evidence>
<evidence type="ECO:0000256" key="9">
    <source>
        <dbReference type="ARBA" id="ARBA00023004"/>
    </source>
</evidence>
<evidence type="ECO:0000256" key="8">
    <source>
        <dbReference type="ARBA" id="ARBA00023002"/>
    </source>
</evidence>
<keyword evidence="11 12" id="KW-0472">Membrane</keyword>
<dbReference type="InterPro" id="IPR033885">
    <property type="entry name" value="AlkB/XylM"/>
</dbReference>
<keyword evidence="10" id="KW-0503">Monooxygenase</keyword>
<keyword evidence="15" id="KW-1185">Reference proteome</keyword>
<reference evidence="14 15" key="1">
    <citation type="submission" date="2020-06" db="EMBL/GenBank/DDBJ databases">
        <authorList>
            <person name="Kim S.-J."/>
            <person name="Park S.-J."/>
        </authorList>
    </citation>
    <scope>NUCLEOTIDE SEQUENCE [LARGE SCALE GENOMIC DNA]</scope>
    <source>
        <strain evidence="14 15">SW-151</strain>
    </source>
</reference>
<keyword evidence="7 12" id="KW-1133">Transmembrane helix</keyword>
<evidence type="ECO:0000259" key="13">
    <source>
        <dbReference type="Pfam" id="PF00487"/>
    </source>
</evidence>
<accession>A0ABX2N0L2</accession>
<dbReference type="InterPro" id="IPR005804">
    <property type="entry name" value="FA_desaturase_dom"/>
</dbReference>
<dbReference type="PANTHER" id="PTHR38674:SF1">
    <property type="entry name" value="ALKANE 1-MONOOXYGENASE 1"/>
    <property type="match status" value="1"/>
</dbReference>
<feature type="transmembrane region" description="Helical" evidence="12">
    <location>
        <begin position="91"/>
        <end position="115"/>
    </location>
</feature>
<comment type="caution">
    <text evidence="14">The sequence shown here is derived from an EMBL/GenBank/DDBJ whole genome shotgun (WGS) entry which is preliminary data.</text>
</comment>
<sequence>MVSHALNKSHLDGDAALNYVDKKKALWILSVLWPATPLVGLYLVSETGWSIWYGLVLILWYLIIPALDFVFGQDYSNPPESAVEKLEKSTYYRVLLYLTVPIHFAALIGCAWWVATQDLSALEFIALALSLGVVNGLALNTGHELGHKKSSFSRWMAKLVLAVVGYGHFFIEHNKGHHRDVATPLDPATSQMGENIYIFSLREIPGAFKRAWHLEKERLARCGSSPWTLKNEILQPMVVTVLLYGALIAAFGTIMLVFLPIQMAYGWWQLTSANYIEHYGLLREKLPNGRYEHQQPRHSWNANHIMSNLILFHLQRHSDHHAHPTRSYQSLRNFEDLPALPLGYSGMFFLALFPAAYRAVMDKRTVAWAGGDLSKIQIRKGKRAYYERKFADAA</sequence>
<evidence type="ECO:0000256" key="12">
    <source>
        <dbReference type="SAM" id="Phobius"/>
    </source>
</evidence>
<evidence type="ECO:0000256" key="10">
    <source>
        <dbReference type="ARBA" id="ARBA00023033"/>
    </source>
</evidence>
<comment type="similarity">
    <text evidence="2">Belongs to the fatty acid desaturase type 1 family. AlkB subfamily.</text>
</comment>
<evidence type="ECO:0000256" key="5">
    <source>
        <dbReference type="ARBA" id="ARBA00022692"/>
    </source>
</evidence>
<evidence type="ECO:0000313" key="14">
    <source>
        <dbReference type="EMBL" id="NVD27222.1"/>
    </source>
</evidence>
<proteinExistence type="inferred from homology"/>
<keyword evidence="8" id="KW-0560">Oxidoreductase</keyword>
<feature type="transmembrane region" description="Helical" evidence="12">
    <location>
        <begin position="233"/>
        <end position="259"/>
    </location>
</feature>